<dbReference type="Pfam" id="PF02579">
    <property type="entry name" value="Nitro_FeMo-Co"/>
    <property type="match status" value="1"/>
</dbReference>
<evidence type="ECO:0000313" key="11">
    <source>
        <dbReference type="EMBL" id="MBZ0155553.1"/>
    </source>
</evidence>
<evidence type="ECO:0000256" key="6">
    <source>
        <dbReference type="ARBA" id="ARBA00023136"/>
    </source>
</evidence>
<dbReference type="Pfam" id="PF16916">
    <property type="entry name" value="ZT_dimer"/>
    <property type="match status" value="1"/>
</dbReference>
<reference evidence="11" key="1">
    <citation type="journal article" date="2021" name="bioRxiv">
        <title>Unraveling nitrogen, sulfur and carbon metabolic pathways and microbial community transcriptional responses to substrate deprivation and toxicity stresses in a bioreactor mimicking anoxic brackish coastal sediment conditions.</title>
        <authorList>
            <person name="Martins P.D."/>
            <person name="Echeveste M.J."/>
            <person name="Arshad A."/>
            <person name="Kurth J."/>
            <person name="Ouboter H."/>
            <person name="Jetten M.S.M."/>
            <person name="Welte C.U."/>
        </authorList>
    </citation>
    <scope>NUCLEOTIDE SEQUENCE</scope>
    <source>
        <strain evidence="11">MAG_39</strain>
    </source>
</reference>
<feature type="domain" description="Dinitrogenase iron-molybdenum cofactor biosynthesis" evidence="9">
    <location>
        <begin position="306"/>
        <end position="398"/>
    </location>
</feature>
<dbReference type="InterPro" id="IPR058533">
    <property type="entry name" value="Cation_efflux_TM"/>
</dbReference>
<dbReference type="Proteomes" id="UP000705867">
    <property type="component" value="Unassembled WGS sequence"/>
</dbReference>
<evidence type="ECO:0000256" key="5">
    <source>
        <dbReference type="ARBA" id="ARBA00022989"/>
    </source>
</evidence>
<dbReference type="Gene3D" id="1.20.1510.10">
    <property type="entry name" value="Cation efflux protein transmembrane domain"/>
    <property type="match status" value="1"/>
</dbReference>
<dbReference type="AlphaFoldDB" id="A0A953M1F8"/>
<comment type="subcellular location">
    <subcellularLocation>
        <location evidence="1">Membrane</location>
        <topology evidence="1">Multi-pass membrane protein</topology>
    </subcellularLocation>
</comment>
<feature type="domain" description="Cation efflux protein transmembrane" evidence="8">
    <location>
        <begin position="21"/>
        <end position="210"/>
    </location>
</feature>
<dbReference type="GO" id="GO:0016020">
    <property type="term" value="C:membrane"/>
    <property type="evidence" value="ECO:0007669"/>
    <property type="project" value="UniProtKB-SubCell"/>
</dbReference>
<comment type="caution">
    <text evidence="11">The sequence shown here is derived from an EMBL/GenBank/DDBJ whole genome shotgun (WGS) entry which is preliminary data.</text>
</comment>
<dbReference type="InterPro" id="IPR002524">
    <property type="entry name" value="Cation_efflux"/>
</dbReference>
<dbReference type="SUPFAM" id="SSF160240">
    <property type="entry name" value="Cation efflux protein cytoplasmic domain-like"/>
    <property type="match status" value="1"/>
</dbReference>
<evidence type="ECO:0000256" key="7">
    <source>
        <dbReference type="SAM" id="Phobius"/>
    </source>
</evidence>
<dbReference type="InterPro" id="IPR050291">
    <property type="entry name" value="CDF_Transporter"/>
</dbReference>
<dbReference type="Gene3D" id="3.30.70.1350">
    <property type="entry name" value="Cation efflux protein, cytoplasmic domain"/>
    <property type="match status" value="1"/>
</dbReference>
<dbReference type="SUPFAM" id="SSF161111">
    <property type="entry name" value="Cation efflux protein transmembrane domain-like"/>
    <property type="match status" value="1"/>
</dbReference>
<dbReference type="GO" id="GO:0008324">
    <property type="term" value="F:monoatomic cation transmembrane transporter activity"/>
    <property type="evidence" value="ECO:0007669"/>
    <property type="project" value="InterPro"/>
</dbReference>
<gene>
    <name evidence="11" type="ORF">K8I29_04970</name>
</gene>
<dbReference type="NCBIfam" id="TIGR01297">
    <property type="entry name" value="CDF"/>
    <property type="match status" value="1"/>
</dbReference>
<evidence type="ECO:0000256" key="3">
    <source>
        <dbReference type="ARBA" id="ARBA00022448"/>
    </source>
</evidence>
<feature type="transmembrane region" description="Helical" evidence="7">
    <location>
        <begin position="20"/>
        <end position="40"/>
    </location>
</feature>
<accession>A0A953M1F8</accession>
<dbReference type="InterPro" id="IPR003731">
    <property type="entry name" value="Di-Nase_FeMo-co_biosynth"/>
</dbReference>
<sequence length="402" mass="43953">MGNSRHGTSDALAYEGKKTAIMSSGLNTVLTAIKFLLYYLTGSAALFAEAVHSLTDVAGSLLVVGGIYLSGRKSKQFPWGLYKAENIAALFSAGLILFSAYGIAAMIYRPVSEGVRNLDLSLLVLLLMSFPIMLFARYEKKKARELNSPSLSADAENWKMDLAPLAVVIVGIAGAQLSFPVMDRIAASLVLLLVVKAGYGLFKDSVRSLLDVSVDEATLGAIRDTIKAFPEVKAIIALQAWNSGRFIFIETAITLSLKRLKDAHEIADDMERNIKNLVPFVGKVTIHYEPEKKNHTRYAVPLADRDGAISEHFAKAPFIGLWDKRPDGTISTRQTLENPFAGLEKGKGIKLAELITEQGVDILYTKELLEGKGPEYVLSGAEVEVRKTDLKTLHELIELSHE</sequence>
<dbReference type="PANTHER" id="PTHR43840">
    <property type="entry name" value="MITOCHONDRIAL METAL TRANSPORTER 1-RELATED"/>
    <property type="match status" value="1"/>
</dbReference>
<evidence type="ECO:0000259" key="10">
    <source>
        <dbReference type="Pfam" id="PF16916"/>
    </source>
</evidence>
<reference evidence="11" key="2">
    <citation type="submission" date="2021-08" db="EMBL/GenBank/DDBJ databases">
        <authorList>
            <person name="Dalcin Martins P."/>
        </authorList>
    </citation>
    <scope>NUCLEOTIDE SEQUENCE</scope>
    <source>
        <strain evidence="11">MAG_39</strain>
    </source>
</reference>
<evidence type="ECO:0000259" key="8">
    <source>
        <dbReference type="Pfam" id="PF01545"/>
    </source>
</evidence>
<feature type="domain" description="Cation efflux protein cytoplasmic" evidence="10">
    <location>
        <begin position="215"/>
        <end position="291"/>
    </location>
</feature>
<dbReference type="EMBL" id="JAIOIV010000035">
    <property type="protein sequence ID" value="MBZ0155553.1"/>
    <property type="molecule type" value="Genomic_DNA"/>
</dbReference>
<evidence type="ECO:0000256" key="2">
    <source>
        <dbReference type="ARBA" id="ARBA00008114"/>
    </source>
</evidence>
<feature type="transmembrane region" description="Helical" evidence="7">
    <location>
        <begin position="46"/>
        <end position="69"/>
    </location>
</feature>
<dbReference type="Pfam" id="PF01545">
    <property type="entry name" value="Cation_efflux"/>
    <property type="match status" value="1"/>
</dbReference>
<keyword evidence="5 7" id="KW-1133">Transmembrane helix</keyword>
<protein>
    <submittedName>
        <fullName evidence="11">Cation diffusion facilitator family transporter</fullName>
    </submittedName>
</protein>
<dbReference type="InterPro" id="IPR027469">
    <property type="entry name" value="Cation_efflux_TMD_sf"/>
</dbReference>
<evidence type="ECO:0000256" key="4">
    <source>
        <dbReference type="ARBA" id="ARBA00022692"/>
    </source>
</evidence>
<dbReference type="Gene3D" id="3.30.420.130">
    <property type="entry name" value="Dinitrogenase iron-molybdenum cofactor biosynthesis domain"/>
    <property type="match status" value="1"/>
</dbReference>
<evidence type="ECO:0000313" key="12">
    <source>
        <dbReference type="Proteomes" id="UP000705867"/>
    </source>
</evidence>
<dbReference type="InterPro" id="IPR036837">
    <property type="entry name" value="Cation_efflux_CTD_sf"/>
</dbReference>
<organism evidence="11 12">
    <name type="scientific">Candidatus Nitrobium versatile</name>
    <dbReference type="NCBI Taxonomy" id="2884831"/>
    <lineage>
        <taxon>Bacteria</taxon>
        <taxon>Pseudomonadati</taxon>
        <taxon>Nitrospirota</taxon>
        <taxon>Nitrospiria</taxon>
        <taxon>Nitrospirales</taxon>
        <taxon>Nitrospiraceae</taxon>
        <taxon>Candidatus Nitrobium</taxon>
    </lineage>
</organism>
<name>A0A953M1F8_9BACT</name>
<keyword evidence="3" id="KW-0813">Transport</keyword>
<feature type="transmembrane region" description="Helical" evidence="7">
    <location>
        <begin position="89"/>
        <end position="108"/>
    </location>
</feature>
<dbReference type="InterPro" id="IPR027470">
    <property type="entry name" value="Cation_efflux_CTD"/>
</dbReference>
<dbReference type="PANTHER" id="PTHR43840:SF15">
    <property type="entry name" value="MITOCHONDRIAL METAL TRANSPORTER 1-RELATED"/>
    <property type="match status" value="1"/>
</dbReference>
<evidence type="ECO:0000259" key="9">
    <source>
        <dbReference type="Pfam" id="PF02579"/>
    </source>
</evidence>
<evidence type="ECO:0000256" key="1">
    <source>
        <dbReference type="ARBA" id="ARBA00004141"/>
    </source>
</evidence>
<proteinExistence type="inferred from homology"/>
<keyword evidence="4 7" id="KW-0812">Transmembrane</keyword>
<dbReference type="SUPFAM" id="SSF53146">
    <property type="entry name" value="Nitrogenase accessory factor-like"/>
    <property type="match status" value="1"/>
</dbReference>
<comment type="similarity">
    <text evidence="2">Belongs to the cation diffusion facilitator (CDF) transporter (TC 2.A.4) family.</text>
</comment>
<feature type="transmembrane region" description="Helical" evidence="7">
    <location>
        <begin position="120"/>
        <end position="138"/>
    </location>
</feature>
<dbReference type="InterPro" id="IPR036105">
    <property type="entry name" value="DiNase_FeMo-co_biosyn_sf"/>
</dbReference>
<keyword evidence="6 7" id="KW-0472">Membrane</keyword>